<gene>
    <name evidence="7" type="ORF">AYI70_g12205</name>
    <name evidence="8" type="ORF">AYI70_g9141</name>
</gene>
<dbReference type="InterPro" id="IPR036436">
    <property type="entry name" value="Disintegrin_dom_sf"/>
</dbReference>
<dbReference type="Gene3D" id="3.40.390.10">
    <property type="entry name" value="Collagenase (Catalytic Domain)"/>
    <property type="match status" value="1"/>
</dbReference>
<feature type="region of interest" description="Disordered" evidence="3">
    <location>
        <begin position="734"/>
        <end position="759"/>
    </location>
</feature>
<keyword evidence="4" id="KW-1133">Transmembrane helix</keyword>
<dbReference type="AlphaFoldDB" id="A0A1R1XCR3"/>
<dbReference type="PANTHER" id="PTHR11905:SF159">
    <property type="entry name" value="ADAM METALLOPROTEASE"/>
    <property type="match status" value="1"/>
</dbReference>
<accession>A0A1R1XCR3</accession>
<dbReference type="Pfam" id="PF00200">
    <property type="entry name" value="Disintegrin"/>
    <property type="match status" value="1"/>
</dbReference>
<feature type="active site" evidence="2">
    <location>
        <position position="376"/>
    </location>
</feature>
<dbReference type="GO" id="GO:0006508">
    <property type="term" value="P:proteolysis"/>
    <property type="evidence" value="ECO:0007669"/>
    <property type="project" value="InterPro"/>
</dbReference>
<evidence type="ECO:0000313" key="7">
    <source>
        <dbReference type="EMBL" id="OMJ07412.1"/>
    </source>
</evidence>
<dbReference type="EMBL" id="LSSN01006052">
    <property type="protein sequence ID" value="OMJ07412.1"/>
    <property type="molecule type" value="Genomic_DNA"/>
</dbReference>
<dbReference type="SUPFAM" id="SSF55486">
    <property type="entry name" value="Metalloproteases ('zincins'), catalytic domain"/>
    <property type="match status" value="1"/>
</dbReference>
<reference evidence="8 9" key="1">
    <citation type="submission" date="2017-01" db="EMBL/GenBank/DDBJ databases">
        <authorList>
            <person name="Mah S.A."/>
            <person name="Swanson W.J."/>
            <person name="Moy G.W."/>
            <person name="Vacquier V.D."/>
        </authorList>
    </citation>
    <scope>NUCLEOTIDE SEQUENCE [LARGE SCALE GENOMIC DNA]</scope>
    <source>
        <strain evidence="8 9">GSMNP</strain>
    </source>
</reference>
<feature type="domain" description="Peptidase M12B" evidence="6">
    <location>
        <begin position="222"/>
        <end position="452"/>
    </location>
</feature>
<dbReference type="SUPFAM" id="SSF57552">
    <property type="entry name" value="Blood coagulation inhibitor (disintegrin)"/>
    <property type="match status" value="1"/>
</dbReference>
<dbReference type="PROSITE" id="PS50214">
    <property type="entry name" value="DISINTEGRIN_2"/>
    <property type="match status" value="1"/>
</dbReference>
<comment type="caution">
    <text evidence="2">Lacks conserved residue(s) required for the propagation of feature annotation.</text>
</comment>
<keyword evidence="2" id="KW-0862">Zinc</keyword>
<dbReference type="STRING" id="133412.A0A1R1XCR3"/>
<evidence type="ECO:0000313" key="9">
    <source>
        <dbReference type="Proteomes" id="UP000187283"/>
    </source>
</evidence>
<evidence type="ECO:0000259" key="5">
    <source>
        <dbReference type="PROSITE" id="PS50214"/>
    </source>
</evidence>
<dbReference type="SMART" id="SM00050">
    <property type="entry name" value="DISIN"/>
    <property type="match status" value="1"/>
</dbReference>
<feature type="transmembrane region" description="Helical" evidence="4">
    <location>
        <begin position="636"/>
        <end position="667"/>
    </location>
</feature>
<dbReference type="OrthoDB" id="5951731at2759"/>
<name>A0A1R1XCR3_9FUNG</name>
<dbReference type="InterPro" id="IPR024079">
    <property type="entry name" value="MetalloPept_cat_dom_sf"/>
</dbReference>
<dbReference type="PROSITE" id="PS50215">
    <property type="entry name" value="ADAM_MEPRO"/>
    <property type="match status" value="1"/>
</dbReference>
<keyword evidence="1" id="KW-1015">Disulfide bond</keyword>
<dbReference type="EMBL" id="LSSN01003965">
    <property type="protein sequence ID" value="OMJ12424.1"/>
    <property type="molecule type" value="Genomic_DNA"/>
</dbReference>
<comment type="caution">
    <text evidence="8">The sequence shown here is derived from an EMBL/GenBank/DDBJ whole genome shotgun (WGS) entry which is preliminary data.</text>
</comment>
<dbReference type="PANTHER" id="PTHR11905">
    <property type="entry name" value="ADAM A DISINTEGRIN AND METALLOPROTEASE DOMAIN"/>
    <property type="match status" value="1"/>
</dbReference>
<feature type="domain" description="Disintegrin" evidence="5">
    <location>
        <begin position="459"/>
        <end position="548"/>
    </location>
</feature>
<evidence type="ECO:0000256" key="1">
    <source>
        <dbReference type="ARBA" id="ARBA00023157"/>
    </source>
</evidence>
<dbReference type="Proteomes" id="UP000187283">
    <property type="component" value="Unassembled WGS sequence"/>
</dbReference>
<feature type="binding site" evidence="2">
    <location>
        <position position="375"/>
    </location>
    <ligand>
        <name>Zn(2+)</name>
        <dbReference type="ChEBI" id="CHEBI:29105"/>
        <note>catalytic</note>
    </ligand>
</feature>
<organism evidence="8 9">
    <name type="scientific">Smittium culicis</name>
    <dbReference type="NCBI Taxonomy" id="133412"/>
    <lineage>
        <taxon>Eukaryota</taxon>
        <taxon>Fungi</taxon>
        <taxon>Fungi incertae sedis</taxon>
        <taxon>Zoopagomycota</taxon>
        <taxon>Kickxellomycotina</taxon>
        <taxon>Harpellomycetes</taxon>
        <taxon>Harpellales</taxon>
        <taxon>Legeriomycetaceae</taxon>
        <taxon>Smittium</taxon>
    </lineage>
</organism>
<keyword evidence="4" id="KW-0472">Membrane</keyword>
<evidence type="ECO:0000259" key="6">
    <source>
        <dbReference type="PROSITE" id="PS50215"/>
    </source>
</evidence>
<dbReference type="Pfam" id="PF13583">
    <property type="entry name" value="Reprolysin_4"/>
    <property type="match status" value="1"/>
</dbReference>
<dbReference type="GO" id="GO:0004222">
    <property type="term" value="F:metalloendopeptidase activity"/>
    <property type="evidence" value="ECO:0007669"/>
    <property type="project" value="InterPro"/>
</dbReference>
<evidence type="ECO:0000256" key="4">
    <source>
        <dbReference type="SAM" id="Phobius"/>
    </source>
</evidence>
<keyword evidence="4" id="KW-0812">Transmembrane</keyword>
<protein>
    <submittedName>
        <fullName evidence="8">Disintegrin and metalloproteinase domain-containing protein B</fullName>
    </submittedName>
</protein>
<dbReference type="InterPro" id="IPR001590">
    <property type="entry name" value="Peptidase_M12B"/>
</dbReference>
<feature type="compositionally biased region" description="Low complexity" evidence="3">
    <location>
        <begin position="736"/>
        <end position="758"/>
    </location>
</feature>
<dbReference type="GO" id="GO:0046872">
    <property type="term" value="F:metal ion binding"/>
    <property type="evidence" value="ECO:0007669"/>
    <property type="project" value="UniProtKB-KW"/>
</dbReference>
<dbReference type="FunFam" id="4.10.70.10:FF:000001">
    <property type="entry name" value="Disintegrin and metalloproteinase domain-containing protein 22"/>
    <property type="match status" value="1"/>
</dbReference>
<dbReference type="GO" id="GO:0007229">
    <property type="term" value="P:integrin-mediated signaling pathway"/>
    <property type="evidence" value="ECO:0007669"/>
    <property type="project" value="UniProtKB-KW"/>
</dbReference>
<feature type="binding site" evidence="2">
    <location>
        <position position="385"/>
    </location>
    <ligand>
        <name>Zn(2+)</name>
        <dbReference type="ChEBI" id="CHEBI:29105"/>
        <note>catalytic</note>
    </ligand>
</feature>
<dbReference type="InterPro" id="IPR001762">
    <property type="entry name" value="Disintegrin_dom"/>
</dbReference>
<keyword evidence="2" id="KW-0479">Metal-binding</keyword>
<sequence length="776" mass="84640">MDLNAYNNTYRLILEPNNILLHPNASFSSIGLNGKSKTKLLTLDNIGLYRGKVLRLNADPFSSVFQSWEKDFRRRSSHEFDEEETWARISIQKNNNIPKIDGAFYIDGETFYIKPIDVYKRTKRSLDPSITSISHRSENEKDSTSIIYKQSDFVNQNINSNDIRNGGTCQTQPPPGKIYRIEEHDPHYAFGGLVDSLTLRKRQTTSFSDQAALDAGCLSAKKIMYMGAAADCTYVTLYGGSEGARSQILSNWNQASAIYERQFNIALGLIYMEVVDSACSSTADTSRPWNRDCLTSYPLSNRLSDFSKWRGGRKDDGAGLWHLLTNCPSGSDVGLAWLGSVCETSSTNSNSAGGGYYSGTGVSSSTRDEFKVIAHEIGHNFGAVHDCNGSTCNCNGGACSDCCPCTSSCSCDGKFIMNPSSPVATNDFSPCSIKYICNNIASKAIKCLSDIGTKPVLGIAMCGNGVLEAGEECDCGTSDDCKSNPCCDWQTCKLKNGAQCLDKNSLCCKDCKILPKDTVCRPKYGECDIEDVCDGTSAECPPDSHVEDGTNCGTSSGLKCASGVCTSRDAQCSARSGSEGFNKYCKIGTFGNLCDFQCQSSSSRSICMLISGTFIEGTSCGLNAFCRKGSCKGTNWFYSALLIFQRSLLIAIPLGIVIALIVFFIVYKLLQLLLSLLCCKGFRRKPQTTPLIPQPIYPPGHIPMNPPVYGYNYNNNSNQTPIIYPPTAQFPPAPHNNLRNLSNNNNNPKNGGANNQSNWVDPALYNGAYTPNNLRN</sequence>
<dbReference type="Gene3D" id="4.10.70.10">
    <property type="entry name" value="Disintegrin domain"/>
    <property type="match status" value="1"/>
</dbReference>
<evidence type="ECO:0000313" key="8">
    <source>
        <dbReference type="EMBL" id="OMJ12424.1"/>
    </source>
</evidence>
<proteinExistence type="predicted"/>
<evidence type="ECO:0000256" key="3">
    <source>
        <dbReference type="SAM" id="MobiDB-lite"/>
    </source>
</evidence>
<keyword evidence="8" id="KW-0401">Integrin</keyword>
<evidence type="ECO:0000256" key="2">
    <source>
        <dbReference type="PROSITE-ProRule" id="PRU00276"/>
    </source>
</evidence>
<feature type="binding site" evidence="2">
    <location>
        <position position="379"/>
    </location>
    <ligand>
        <name>Zn(2+)</name>
        <dbReference type="ChEBI" id="CHEBI:29105"/>
        <note>catalytic</note>
    </ligand>
</feature>
<keyword evidence="9" id="KW-1185">Reference proteome</keyword>